<evidence type="ECO:0000256" key="5">
    <source>
        <dbReference type="ARBA" id="ARBA00023002"/>
    </source>
</evidence>
<name>J4ICL9_9APHY</name>
<protein>
    <recommendedName>
        <fullName evidence="8">Heme haloperoxidase family profile domain-containing protein</fullName>
    </recommendedName>
</protein>
<proteinExistence type="inferred from homology"/>
<dbReference type="GO" id="GO:0004601">
    <property type="term" value="F:peroxidase activity"/>
    <property type="evidence" value="ECO:0007669"/>
    <property type="project" value="UniProtKB-KW"/>
</dbReference>
<comment type="similarity">
    <text evidence="7">Belongs to the chloroperoxidase family.</text>
</comment>
<evidence type="ECO:0000313" key="9">
    <source>
        <dbReference type="EMBL" id="CCM06641.1"/>
    </source>
</evidence>
<keyword evidence="10" id="KW-1185">Reference proteome</keyword>
<dbReference type="SUPFAM" id="SSF47571">
    <property type="entry name" value="Cloroperoxidase"/>
    <property type="match status" value="1"/>
</dbReference>
<evidence type="ECO:0000313" key="10">
    <source>
        <dbReference type="Proteomes" id="UP000006352"/>
    </source>
</evidence>
<dbReference type="Pfam" id="PF01328">
    <property type="entry name" value="Peroxidase_2"/>
    <property type="match status" value="1"/>
</dbReference>
<dbReference type="RefSeq" id="XP_012185924.1">
    <property type="nucleotide sequence ID" value="XM_012330534.1"/>
</dbReference>
<dbReference type="STRING" id="599839.J4ICL9"/>
<organism evidence="9 10">
    <name type="scientific">Fibroporia radiculosa</name>
    <dbReference type="NCBI Taxonomy" id="599839"/>
    <lineage>
        <taxon>Eukaryota</taxon>
        <taxon>Fungi</taxon>
        <taxon>Dikarya</taxon>
        <taxon>Basidiomycota</taxon>
        <taxon>Agaricomycotina</taxon>
        <taxon>Agaricomycetes</taxon>
        <taxon>Polyporales</taxon>
        <taxon>Fibroporiaceae</taxon>
        <taxon>Fibroporia</taxon>
    </lineage>
</organism>
<keyword evidence="4" id="KW-0479">Metal-binding</keyword>
<evidence type="ECO:0000256" key="6">
    <source>
        <dbReference type="ARBA" id="ARBA00023004"/>
    </source>
</evidence>
<evidence type="ECO:0000256" key="4">
    <source>
        <dbReference type="ARBA" id="ARBA00022723"/>
    </source>
</evidence>
<keyword evidence="6" id="KW-0408">Iron</keyword>
<evidence type="ECO:0000256" key="2">
    <source>
        <dbReference type="ARBA" id="ARBA00022559"/>
    </source>
</evidence>
<gene>
    <name evidence="9" type="ORF">FIBRA_08923</name>
</gene>
<evidence type="ECO:0000256" key="1">
    <source>
        <dbReference type="ARBA" id="ARBA00001970"/>
    </source>
</evidence>
<dbReference type="PANTHER" id="PTHR33577">
    <property type="entry name" value="STERIGMATOCYSTIN BIOSYNTHESIS PEROXIDASE STCC-RELATED"/>
    <property type="match status" value="1"/>
</dbReference>
<dbReference type="Gene3D" id="1.10.489.10">
    <property type="entry name" value="Chloroperoxidase-like"/>
    <property type="match status" value="1"/>
</dbReference>
<dbReference type="GO" id="GO:0046872">
    <property type="term" value="F:metal ion binding"/>
    <property type="evidence" value="ECO:0007669"/>
    <property type="project" value="UniProtKB-KW"/>
</dbReference>
<reference evidence="9 10" key="1">
    <citation type="journal article" date="2012" name="Appl. Environ. Microbiol.">
        <title>Short-read sequencing for genomic analysis of the brown rot fungus Fibroporia radiculosa.</title>
        <authorList>
            <person name="Tang J.D."/>
            <person name="Perkins A.D."/>
            <person name="Sonstegard T.S."/>
            <person name="Schroeder S.G."/>
            <person name="Burgess S.C."/>
            <person name="Diehl S.V."/>
        </authorList>
    </citation>
    <scope>NUCLEOTIDE SEQUENCE [LARGE SCALE GENOMIC DNA]</scope>
    <source>
        <strain evidence="9 10">TFFH 294</strain>
    </source>
</reference>
<comment type="cofactor">
    <cofactor evidence="1">
        <name>heme b</name>
        <dbReference type="ChEBI" id="CHEBI:60344"/>
    </cofactor>
</comment>
<dbReference type="HOGENOM" id="CLU_050230_1_0_1"/>
<dbReference type="OrthoDB" id="407298at2759"/>
<feature type="domain" description="Heme haloperoxidase family profile" evidence="8">
    <location>
        <begin position="63"/>
        <end position="269"/>
    </location>
</feature>
<dbReference type="InterPro" id="IPR036851">
    <property type="entry name" value="Chloroperoxidase-like_sf"/>
</dbReference>
<sequence>MSDSFPAVASKRLLSGLLSSLTSFALNTGVLVWDLSLTFYNLFAPLLPENSVVPEGCPGAHGVWPEYVPPTSADSRCSCPALNAMANHGILPHSGRGISFRALTAACRTTYNTSSSFSFFVPFFAANMLNRNYWADSFDLRDIDVHNGIEHDASLIREDTFHVPNQGPPCPALIRALLASATGPGGVLTTDDLARVSAARRAHCRRTNGQFSLNTFHRLFGSTNSATLLTIFGGRVDDLAVVLLEERLPPGWQSRVRHPAGLTFTQFQPTILRIELAIQEGSAPEGTDKRA</sequence>
<dbReference type="PANTHER" id="PTHR33577:SF18">
    <property type="entry name" value="HEME HALOPEROXIDASE FAMILY PROFILE DOMAIN-CONTAINING PROTEIN"/>
    <property type="match status" value="1"/>
</dbReference>
<dbReference type="Proteomes" id="UP000006352">
    <property type="component" value="Unassembled WGS sequence"/>
</dbReference>
<dbReference type="GeneID" id="24101541"/>
<dbReference type="PROSITE" id="PS51405">
    <property type="entry name" value="HEME_HALOPEROXIDASE"/>
    <property type="match status" value="1"/>
</dbReference>
<dbReference type="InterPro" id="IPR000028">
    <property type="entry name" value="Chloroperoxidase"/>
</dbReference>
<evidence type="ECO:0000256" key="3">
    <source>
        <dbReference type="ARBA" id="ARBA00022617"/>
    </source>
</evidence>
<keyword evidence="3" id="KW-0349">Heme</keyword>
<keyword evidence="5" id="KW-0560">Oxidoreductase</keyword>
<dbReference type="EMBL" id="HE797427">
    <property type="protein sequence ID" value="CCM06641.1"/>
    <property type="molecule type" value="Genomic_DNA"/>
</dbReference>
<evidence type="ECO:0000259" key="8">
    <source>
        <dbReference type="PROSITE" id="PS51405"/>
    </source>
</evidence>
<keyword evidence="2" id="KW-0575">Peroxidase</keyword>
<dbReference type="InParanoid" id="J4ICL9"/>
<dbReference type="AlphaFoldDB" id="J4ICL9"/>
<accession>J4ICL9</accession>
<evidence type="ECO:0000256" key="7">
    <source>
        <dbReference type="ARBA" id="ARBA00025795"/>
    </source>
</evidence>